<sequence length="190" mass="20982">MPHIITLPPDKMFNHTIDPLPAYNSDMPIFNIAMTLLWGAAELLISVGFITAFSFIVCYGFGAIMEPKQTTFDDESDEVPSKENTASIFMSAMLSGFHITFVFFGLPLFGHAADSFVMRLIYSIAIIAALTTGVALGTIVIYLSIPAVRSCCNGVARLFRKTPTQDSQDIEAQHEHVPFLDEKKLILDDE</sequence>
<feature type="transmembrane region" description="Helical" evidence="1">
    <location>
        <begin position="43"/>
        <end position="65"/>
    </location>
</feature>
<comment type="caution">
    <text evidence="2">The sequence shown here is derived from an EMBL/GenBank/DDBJ whole genome shotgun (WGS) entry which is preliminary data.</text>
</comment>
<reference evidence="2 3" key="1">
    <citation type="submission" date="2018-10" db="EMBL/GenBank/DDBJ databases">
        <title>Fifty Aureobasidium pullulans genomes reveal a recombining polyextremotolerant generalist.</title>
        <authorList>
            <person name="Gostincar C."/>
            <person name="Turk M."/>
            <person name="Zajc J."/>
            <person name="Gunde-Cimerman N."/>
        </authorList>
    </citation>
    <scope>NUCLEOTIDE SEQUENCE [LARGE SCALE GENOMIC DNA]</scope>
    <source>
        <strain evidence="2 3">EXF-3863</strain>
    </source>
</reference>
<organism evidence="2 3">
    <name type="scientific">Aureobasidium pullulans</name>
    <name type="common">Black yeast</name>
    <name type="synonym">Pullularia pullulans</name>
    <dbReference type="NCBI Taxonomy" id="5580"/>
    <lineage>
        <taxon>Eukaryota</taxon>
        <taxon>Fungi</taxon>
        <taxon>Dikarya</taxon>
        <taxon>Ascomycota</taxon>
        <taxon>Pezizomycotina</taxon>
        <taxon>Dothideomycetes</taxon>
        <taxon>Dothideomycetidae</taxon>
        <taxon>Dothideales</taxon>
        <taxon>Saccotheciaceae</taxon>
        <taxon>Aureobasidium</taxon>
    </lineage>
</organism>
<evidence type="ECO:0000256" key="1">
    <source>
        <dbReference type="SAM" id="Phobius"/>
    </source>
</evidence>
<keyword evidence="1" id="KW-0472">Membrane</keyword>
<name>A0A4S9SWU6_AURPU</name>
<keyword evidence="1" id="KW-0812">Transmembrane</keyword>
<proteinExistence type="predicted"/>
<gene>
    <name evidence="2" type="ORF">D6C91_06383</name>
</gene>
<feature type="transmembrane region" description="Helical" evidence="1">
    <location>
        <begin position="85"/>
        <end position="108"/>
    </location>
</feature>
<accession>A0A4S9SWU6</accession>
<dbReference type="EMBL" id="QZBM01000321">
    <property type="protein sequence ID" value="THZ16380.1"/>
    <property type="molecule type" value="Genomic_DNA"/>
</dbReference>
<evidence type="ECO:0000313" key="3">
    <source>
        <dbReference type="Proteomes" id="UP000308005"/>
    </source>
</evidence>
<dbReference type="Proteomes" id="UP000308005">
    <property type="component" value="Unassembled WGS sequence"/>
</dbReference>
<protein>
    <submittedName>
        <fullName evidence="2">Uncharacterized protein</fullName>
    </submittedName>
</protein>
<evidence type="ECO:0000313" key="2">
    <source>
        <dbReference type="EMBL" id="THZ16380.1"/>
    </source>
</evidence>
<keyword evidence="1" id="KW-1133">Transmembrane helix</keyword>
<feature type="transmembrane region" description="Helical" evidence="1">
    <location>
        <begin position="120"/>
        <end position="143"/>
    </location>
</feature>
<dbReference type="AlphaFoldDB" id="A0A4S9SWU6"/>